<evidence type="ECO:0000259" key="5">
    <source>
        <dbReference type="PROSITE" id="PS50125"/>
    </source>
</evidence>
<proteinExistence type="predicted"/>
<dbReference type="AlphaFoldDB" id="A0A4R7BRW7"/>
<dbReference type="GO" id="GO:0006171">
    <property type="term" value="P:cAMP biosynthetic process"/>
    <property type="evidence" value="ECO:0007669"/>
    <property type="project" value="TreeGrafter"/>
</dbReference>
<reference evidence="7 8" key="1">
    <citation type="submission" date="2019-03" db="EMBL/GenBank/DDBJ databases">
        <title>Genomic Encyclopedia of Type Strains, Phase IV (KMG-IV): sequencing the most valuable type-strain genomes for metagenomic binning, comparative biology and taxonomic classification.</title>
        <authorList>
            <person name="Goeker M."/>
        </authorList>
    </citation>
    <scope>NUCLEOTIDE SEQUENCE [LARGE SCALE GENOMIC DNA]</scope>
    <source>
        <strain evidence="7 8">DSM 25903</strain>
    </source>
</reference>
<dbReference type="Pfam" id="PF00111">
    <property type="entry name" value="Fer2"/>
    <property type="match status" value="1"/>
</dbReference>
<feature type="domain" description="Guanylate cyclase" evidence="5">
    <location>
        <begin position="364"/>
        <end position="498"/>
    </location>
</feature>
<dbReference type="GO" id="GO:0035556">
    <property type="term" value="P:intracellular signal transduction"/>
    <property type="evidence" value="ECO:0007669"/>
    <property type="project" value="InterPro"/>
</dbReference>
<dbReference type="PANTHER" id="PTHR43081:SF17">
    <property type="entry name" value="BLL5647 PROTEIN"/>
    <property type="match status" value="1"/>
</dbReference>
<dbReference type="EMBL" id="SNZR01000016">
    <property type="protein sequence ID" value="TDR87205.1"/>
    <property type="molecule type" value="Genomic_DNA"/>
</dbReference>
<dbReference type="Proteomes" id="UP000295122">
    <property type="component" value="Unassembled WGS sequence"/>
</dbReference>
<dbReference type="CDD" id="cd07302">
    <property type="entry name" value="CHD"/>
    <property type="match status" value="1"/>
</dbReference>
<feature type="transmembrane region" description="Helical" evidence="4">
    <location>
        <begin position="50"/>
        <end position="69"/>
    </location>
</feature>
<dbReference type="InterPro" id="IPR001054">
    <property type="entry name" value="A/G_cyclase"/>
</dbReference>
<dbReference type="PANTHER" id="PTHR43081">
    <property type="entry name" value="ADENYLATE CYCLASE, TERMINAL-DIFFERENTIATION SPECIFIC-RELATED"/>
    <property type="match status" value="1"/>
</dbReference>
<sequence length="554" mass="59311">MVGARLASGLALFAYVLAHLLNHALGNISVAAMERGLDWAGIVLFSLPGKILLYGAFLTHLGLGLYALYARRPFRYRPAEAAQILLGLSIPFILLQHIVATRLAFELYGTEKGYPQILYAFFVAAPEAGIRQTLLLLMVWGHGCLGLHFWLRSKPAYPRFAPWLLCLALLIPILALLGILQGGREILRLAEDPAWREANLTPGRVGTEAESAELGRYSDHLLLAYPGLIVAALLARVLRSWLAARRGLIAITYPDGRRIRVPAGTSVLEASRLSGIPHTAVCGGKGRCSTCRIRVVEGANRLHPASAAERAVLDRIGAGEDVRLACQLRPAASLTVAPLVGSERPHGQRGAQVPGGFGEERFIVAMFIDMRGSTRFAERHLPFDTIFVINRFLEAVGGAVAAEGGSPNQYLGDGVMVLFGLAGDREGAARQSLAALDRIGAAIDALNTTLAPNLDEPIRYGIGLHAGTAVLGEIGDRRYGGAVFTAIGDPVNVASRLQGLTKRFGVEALVSDAVFKAAGRQTDLPQEEVEIEGRSGRLWIRVVAREAMAAAGGD</sequence>
<dbReference type="InterPro" id="IPR001041">
    <property type="entry name" value="2Fe-2S_ferredoxin-type"/>
</dbReference>
<accession>A0A4R7BRW7</accession>
<evidence type="ECO:0000313" key="7">
    <source>
        <dbReference type="EMBL" id="TDR87205.1"/>
    </source>
</evidence>
<dbReference type="PROSITE" id="PS50125">
    <property type="entry name" value="GUANYLATE_CYCLASE_2"/>
    <property type="match status" value="1"/>
</dbReference>
<dbReference type="SUPFAM" id="SSF81343">
    <property type="entry name" value="Fumarate reductase respiratory complex transmembrane subunits"/>
    <property type="match status" value="1"/>
</dbReference>
<feature type="transmembrane region" description="Helical" evidence="4">
    <location>
        <begin position="160"/>
        <end position="180"/>
    </location>
</feature>
<keyword evidence="2" id="KW-1003">Cell membrane</keyword>
<dbReference type="CDD" id="cd00207">
    <property type="entry name" value="fer2"/>
    <property type="match status" value="1"/>
</dbReference>
<keyword evidence="3 4" id="KW-0472">Membrane</keyword>
<evidence type="ECO:0000256" key="4">
    <source>
        <dbReference type="SAM" id="Phobius"/>
    </source>
</evidence>
<dbReference type="Pfam" id="PF00211">
    <property type="entry name" value="Guanylate_cyc"/>
    <property type="match status" value="1"/>
</dbReference>
<organism evidence="7 8">
    <name type="scientific">Enterovirga rhinocerotis</name>
    <dbReference type="NCBI Taxonomy" id="1339210"/>
    <lineage>
        <taxon>Bacteria</taxon>
        <taxon>Pseudomonadati</taxon>
        <taxon>Pseudomonadota</taxon>
        <taxon>Alphaproteobacteria</taxon>
        <taxon>Hyphomicrobiales</taxon>
        <taxon>Methylobacteriaceae</taxon>
        <taxon>Enterovirga</taxon>
    </lineage>
</organism>
<dbReference type="InterPro" id="IPR034804">
    <property type="entry name" value="SQR/QFR_C/D"/>
</dbReference>
<evidence type="ECO:0000256" key="1">
    <source>
        <dbReference type="ARBA" id="ARBA00004651"/>
    </source>
</evidence>
<dbReference type="PROSITE" id="PS51085">
    <property type="entry name" value="2FE2S_FER_2"/>
    <property type="match status" value="1"/>
</dbReference>
<evidence type="ECO:0000259" key="6">
    <source>
        <dbReference type="PROSITE" id="PS51085"/>
    </source>
</evidence>
<comment type="caution">
    <text evidence="7">The sequence shown here is derived from an EMBL/GenBank/DDBJ whole genome shotgun (WGS) entry which is preliminary data.</text>
</comment>
<feature type="transmembrane region" description="Helical" evidence="4">
    <location>
        <begin position="81"/>
        <end position="105"/>
    </location>
</feature>
<keyword evidence="8" id="KW-1185">Reference proteome</keyword>
<dbReference type="InterPro" id="IPR050697">
    <property type="entry name" value="Adenylyl/Guanylyl_Cyclase_3/4"/>
</dbReference>
<comment type="subcellular location">
    <subcellularLocation>
        <location evidence="1">Cell membrane</location>
        <topology evidence="1">Multi-pass membrane protein</topology>
    </subcellularLocation>
</comment>
<protein>
    <submittedName>
        <fullName evidence="7">Adenylate cyclase</fullName>
    </submittedName>
</protein>
<dbReference type="InterPro" id="IPR036010">
    <property type="entry name" value="2Fe-2S_ferredoxin-like_sf"/>
</dbReference>
<gene>
    <name evidence="7" type="ORF">EV668_4285</name>
</gene>
<feature type="transmembrane region" description="Helical" evidence="4">
    <location>
        <begin position="117"/>
        <end position="140"/>
    </location>
</feature>
<dbReference type="InterPro" id="IPR012675">
    <property type="entry name" value="Beta-grasp_dom_sf"/>
</dbReference>
<feature type="domain" description="2Fe-2S ferredoxin-type" evidence="6">
    <location>
        <begin position="247"/>
        <end position="342"/>
    </location>
</feature>
<dbReference type="GO" id="GO:0051536">
    <property type="term" value="F:iron-sulfur cluster binding"/>
    <property type="evidence" value="ECO:0007669"/>
    <property type="project" value="InterPro"/>
</dbReference>
<dbReference type="SMART" id="SM00044">
    <property type="entry name" value="CYCc"/>
    <property type="match status" value="1"/>
</dbReference>
<keyword evidence="4" id="KW-0812">Transmembrane</keyword>
<dbReference type="Gene3D" id="3.30.70.1230">
    <property type="entry name" value="Nucleotide cyclase"/>
    <property type="match status" value="1"/>
</dbReference>
<dbReference type="GO" id="GO:0005886">
    <property type="term" value="C:plasma membrane"/>
    <property type="evidence" value="ECO:0007669"/>
    <property type="project" value="UniProtKB-SubCell"/>
</dbReference>
<evidence type="ECO:0000256" key="3">
    <source>
        <dbReference type="ARBA" id="ARBA00023136"/>
    </source>
</evidence>
<dbReference type="Gene3D" id="3.10.20.30">
    <property type="match status" value="1"/>
</dbReference>
<keyword evidence="4" id="KW-1133">Transmembrane helix</keyword>
<evidence type="ECO:0000256" key="2">
    <source>
        <dbReference type="ARBA" id="ARBA00022475"/>
    </source>
</evidence>
<dbReference type="GO" id="GO:0004016">
    <property type="term" value="F:adenylate cyclase activity"/>
    <property type="evidence" value="ECO:0007669"/>
    <property type="project" value="UniProtKB-ARBA"/>
</dbReference>
<dbReference type="InterPro" id="IPR029787">
    <property type="entry name" value="Nucleotide_cyclase"/>
</dbReference>
<evidence type="ECO:0000313" key="8">
    <source>
        <dbReference type="Proteomes" id="UP000295122"/>
    </source>
</evidence>
<dbReference type="SUPFAM" id="SSF55073">
    <property type="entry name" value="Nucleotide cyclase"/>
    <property type="match status" value="1"/>
</dbReference>
<dbReference type="SUPFAM" id="SSF54292">
    <property type="entry name" value="2Fe-2S ferredoxin-like"/>
    <property type="match status" value="1"/>
</dbReference>
<name>A0A4R7BRW7_9HYPH</name>